<dbReference type="PROSITE" id="PS50005">
    <property type="entry name" value="TPR"/>
    <property type="match status" value="2"/>
</dbReference>
<dbReference type="Gene3D" id="1.25.40.10">
    <property type="entry name" value="Tetratricopeptide repeat domain"/>
    <property type="match status" value="1"/>
</dbReference>
<dbReference type="InterPro" id="IPR019734">
    <property type="entry name" value="TPR_rpt"/>
</dbReference>
<dbReference type="InterPro" id="IPR011990">
    <property type="entry name" value="TPR-like_helical_dom_sf"/>
</dbReference>
<dbReference type="InterPro" id="IPR001466">
    <property type="entry name" value="Beta-lactam-related"/>
</dbReference>
<feature type="domain" description="Beta-lactamase-related" evidence="3">
    <location>
        <begin position="40"/>
        <end position="351"/>
    </location>
</feature>
<evidence type="ECO:0000256" key="1">
    <source>
        <dbReference type="PROSITE-ProRule" id="PRU00339"/>
    </source>
</evidence>
<evidence type="ECO:0000259" key="3">
    <source>
        <dbReference type="Pfam" id="PF00144"/>
    </source>
</evidence>
<accession>A0AAP2DL73</accession>
<dbReference type="SMART" id="SM00028">
    <property type="entry name" value="TPR"/>
    <property type="match status" value="2"/>
</dbReference>
<evidence type="ECO:0000313" key="5">
    <source>
        <dbReference type="Proteomes" id="UP001319200"/>
    </source>
</evidence>
<dbReference type="EMBL" id="JAHESF010000008">
    <property type="protein sequence ID" value="MBT1697333.1"/>
    <property type="molecule type" value="Genomic_DNA"/>
</dbReference>
<sequence length="495" mass="56358">MKSLVPSILLMILLSACSGSVTETAPEPALTKKLNAYLIETADQLNLAGLTVAITRNDSVIYTGAFGYRNIETKEPMTPRNVFHWASVSKTFVATAIMQLWEQKKINLDEKLITYLPYFKQQDAFYKDITIRQMLNHTSGIGDVDDYEWHNPQYDSGALERFVRRIANDKMLFAPGTDMQYSNTAFETLGDVIAKISGMSFETYVRKNILTPLGMNTTSFLYPEIPDSLRVSGHQWAGMPVVSKHYPYNRMHGPSSTLNSNVLEMTHYAFAHLNRGVYKNTRILADSTYDLWWKNSVNLEGKSQIGIAWWLGERNGVKTVGHSGGDTGFRSYFMLVPEKDLSIMLVANDELLRTYDLAAALLDITMGIEPLPGRRQIGFKFAEVMKVEGIDKAKAFFNKTKEDTVQRKFYLWKEDEAAFAYPGYLYMEHEMYPEAIEMFKFNLEQFPNSAWAYSHLATGVARSGDKTLAKQYYKKAIELLPEEQSFKDELKKLGK</sequence>
<reference evidence="4 5" key="1">
    <citation type="submission" date="2021-05" db="EMBL/GenBank/DDBJ databases">
        <title>A Polyphasic approach of four new species of the genus Ohtaekwangia: Ohtaekwangia histidinii sp. nov., Ohtaekwangia cretensis sp. nov., Ohtaekwangia indiensis sp. nov., Ohtaekwangia reichenbachii sp. nov. from diverse environment.</title>
        <authorList>
            <person name="Octaviana S."/>
        </authorList>
    </citation>
    <scope>NUCLEOTIDE SEQUENCE [LARGE SCALE GENOMIC DNA]</scope>
    <source>
        <strain evidence="4 5">PWU4</strain>
    </source>
</reference>
<dbReference type="InterPro" id="IPR050491">
    <property type="entry name" value="AmpC-like"/>
</dbReference>
<feature type="repeat" description="TPR" evidence="1">
    <location>
        <begin position="450"/>
        <end position="483"/>
    </location>
</feature>
<evidence type="ECO:0000313" key="4">
    <source>
        <dbReference type="EMBL" id="MBT1697333.1"/>
    </source>
</evidence>
<dbReference type="Proteomes" id="UP001319200">
    <property type="component" value="Unassembled WGS sequence"/>
</dbReference>
<dbReference type="GO" id="GO:0016787">
    <property type="term" value="F:hydrolase activity"/>
    <property type="evidence" value="ECO:0007669"/>
    <property type="project" value="UniProtKB-KW"/>
</dbReference>
<keyword evidence="1" id="KW-0802">TPR repeat</keyword>
<evidence type="ECO:0000256" key="2">
    <source>
        <dbReference type="SAM" id="SignalP"/>
    </source>
</evidence>
<feature type="signal peptide" evidence="2">
    <location>
        <begin position="1"/>
        <end position="18"/>
    </location>
</feature>
<keyword evidence="2" id="KW-0732">Signal</keyword>
<dbReference type="SUPFAM" id="SSF48452">
    <property type="entry name" value="TPR-like"/>
    <property type="match status" value="1"/>
</dbReference>
<keyword evidence="4" id="KW-0378">Hydrolase</keyword>
<dbReference type="PANTHER" id="PTHR46825">
    <property type="entry name" value="D-ALANYL-D-ALANINE-CARBOXYPEPTIDASE/ENDOPEPTIDASE AMPH"/>
    <property type="match status" value="1"/>
</dbReference>
<dbReference type="Pfam" id="PF00144">
    <property type="entry name" value="Beta-lactamase"/>
    <property type="match status" value="1"/>
</dbReference>
<dbReference type="SUPFAM" id="SSF56601">
    <property type="entry name" value="beta-lactamase/transpeptidase-like"/>
    <property type="match status" value="1"/>
</dbReference>
<feature type="chain" id="PRO_5042869824" evidence="2">
    <location>
        <begin position="19"/>
        <end position="495"/>
    </location>
</feature>
<dbReference type="InterPro" id="IPR012338">
    <property type="entry name" value="Beta-lactam/transpept-like"/>
</dbReference>
<comment type="caution">
    <text evidence="4">The sequence shown here is derived from an EMBL/GenBank/DDBJ whole genome shotgun (WGS) entry which is preliminary data.</text>
</comment>
<dbReference type="PANTHER" id="PTHR46825:SF9">
    <property type="entry name" value="BETA-LACTAMASE-RELATED DOMAIN-CONTAINING PROTEIN"/>
    <property type="match status" value="1"/>
</dbReference>
<feature type="repeat" description="TPR" evidence="1">
    <location>
        <begin position="416"/>
        <end position="449"/>
    </location>
</feature>
<dbReference type="AlphaFoldDB" id="A0AAP2DL73"/>
<organism evidence="4 5">
    <name type="scientific">Chryseosolibacter histidini</name>
    <dbReference type="NCBI Taxonomy" id="2782349"/>
    <lineage>
        <taxon>Bacteria</taxon>
        <taxon>Pseudomonadati</taxon>
        <taxon>Bacteroidota</taxon>
        <taxon>Cytophagia</taxon>
        <taxon>Cytophagales</taxon>
        <taxon>Chryseotaleaceae</taxon>
        <taxon>Chryseosolibacter</taxon>
    </lineage>
</organism>
<dbReference type="RefSeq" id="WP_254163203.1">
    <property type="nucleotide sequence ID" value="NZ_JAHESF010000008.1"/>
</dbReference>
<proteinExistence type="predicted"/>
<dbReference type="Gene3D" id="3.40.710.10">
    <property type="entry name" value="DD-peptidase/beta-lactamase superfamily"/>
    <property type="match status" value="1"/>
</dbReference>
<name>A0AAP2DL73_9BACT</name>
<keyword evidence="5" id="KW-1185">Reference proteome</keyword>
<dbReference type="PROSITE" id="PS51257">
    <property type="entry name" value="PROKAR_LIPOPROTEIN"/>
    <property type="match status" value="1"/>
</dbReference>
<protein>
    <submittedName>
        <fullName evidence="4">Serine hydrolase</fullName>
    </submittedName>
</protein>
<gene>
    <name evidence="4" type="ORF">KK083_10625</name>
</gene>